<dbReference type="AlphaFoldDB" id="A0A1Q2YEU7"/>
<dbReference type="InterPro" id="IPR039057">
    <property type="entry name" value="Spo22/ZIP4"/>
</dbReference>
<accession>A0A1Q2YEU7</accession>
<evidence type="ECO:0000313" key="3">
    <source>
        <dbReference type="Proteomes" id="UP000186136"/>
    </source>
</evidence>
<organism evidence="2 3">
    <name type="scientific">Pichia membranifaciens</name>
    <dbReference type="NCBI Taxonomy" id="4926"/>
    <lineage>
        <taxon>Eukaryota</taxon>
        <taxon>Fungi</taxon>
        <taxon>Dikarya</taxon>
        <taxon>Ascomycota</taxon>
        <taxon>Saccharomycotina</taxon>
        <taxon>Pichiomycetes</taxon>
        <taxon>Pichiales</taxon>
        <taxon>Pichiaceae</taxon>
        <taxon>Pichia</taxon>
    </lineage>
</organism>
<dbReference type="InterPro" id="IPR013940">
    <property type="entry name" value="Spo22/ZIP4/TEX11"/>
</dbReference>
<sequence>MEYLPLLSGSKEKVSPSIKKILPSLEEVSLKLWNVLNIKQKESEELDEEGSTVKPWKPEFKKMMSLKYFVSLLLSLFAQLDVMNDKCKIRSLKCLLRTYYDCIDVNNLELGIQVKEYVEKLCAYYDINELGKEEKDFYETLKLEFLILDMQSSLLSKNISMAKFYENKANIVDKCSTMKPENVFNICRTLYNEGLKLYNEEQYYDSHYFLQRCYLILEKMNKFKDSTAESKIKVSTLIMLAKCCMKINSEESFIEASKLLKLLQLNENKEIEVLKLQIELADHQKLVNSEAENLIMKTVITISSGVEILKQIMVVLNAYSGKRPTTAKNCLFYVFTNKIDFQNQKFREIIESYLISLLWIVTSQLKAESSLEKLNVAKTILEVGDRKLTFELSIDSANCLVIMLWSLGKKKMKEENFQEALQWFECCFVRFLNKSKETQQDTIGKIQRSILQCCLKLHDNGTFENTLKDMSELSKKNPITLYYRYVNMLENHGKEIDKDVVLELLTALAQFNDSRTINLLALCVVESKNYIDSSCYDKDQPFLDEPLKQAITELLNKCNTVGKKSCDPLVFVALRASVYIHGKSFENGFKKGDPKSLSLENVEMIEKSVDQFLYFAKENRKGNNVIDINNDIEWFSSTCFNYGLLLLKNNIFDIRGVKLFACTHRLIGSFDETDEEIRNKFLKWKCKSTVFQSFCERELIRQDSDHLKEKWTEIRARNQMVAEQIETAQNDKEYKDLRFQSILLINESWIICNEWTSLIKRIKYMNKYGKSYTEDNQEINAMVENIFDQTPEDDTKERDAMIRVIDTIFVERGFKSEFCVGTRMLFKWLHLMLTKMIENAACEDKQLCYIRMFQEILAGTPSDGADRLKDFEIEWLAGVCWNKGIEIILRSKASTETADDEDVGMEDSFFNDDKEASAATVADPGRSMPGGNGLPWCEVAIAISGFSSGELQCAGMKSLLAKLVRESAVSGGFSASGKNPQPER</sequence>
<dbReference type="PANTHER" id="PTHR40375">
    <property type="entry name" value="SPORULATION-SPECIFIC PROTEIN 22"/>
    <property type="match status" value="1"/>
</dbReference>
<keyword evidence="1" id="KW-0469">Meiosis</keyword>
<evidence type="ECO:0000313" key="2">
    <source>
        <dbReference type="EMBL" id="GAV28077.1"/>
    </source>
</evidence>
<name>A0A1Q2YEU7_9ASCO</name>
<protein>
    <recommendedName>
        <fullName evidence="4">Protein ZIP4 homolog</fullName>
    </recommendedName>
</protein>
<dbReference type="EMBL" id="BDGI01000056">
    <property type="protein sequence ID" value="GAV28077.1"/>
    <property type="molecule type" value="Genomic_DNA"/>
</dbReference>
<comment type="caution">
    <text evidence="2">The sequence shown here is derived from an EMBL/GenBank/DDBJ whole genome shotgun (WGS) entry which is preliminary data.</text>
</comment>
<dbReference type="Proteomes" id="UP000186136">
    <property type="component" value="Unassembled WGS sequence"/>
</dbReference>
<dbReference type="GO" id="GO:0051321">
    <property type="term" value="P:meiotic cell cycle"/>
    <property type="evidence" value="ECO:0007669"/>
    <property type="project" value="UniProtKB-KW"/>
</dbReference>
<keyword evidence="3" id="KW-1185">Reference proteome</keyword>
<dbReference type="OrthoDB" id="3995209at2759"/>
<evidence type="ECO:0008006" key="4">
    <source>
        <dbReference type="Google" id="ProtNLM"/>
    </source>
</evidence>
<gene>
    <name evidence="2" type="ORF">PMKS-001545</name>
</gene>
<reference evidence="2 3" key="1">
    <citation type="submission" date="2016-08" db="EMBL/GenBank/DDBJ databases">
        <title>Whole genome shotgun sequence of Pichia membranifaciens KS47-1.</title>
        <authorList>
            <person name="Konishi M."/>
            <person name="Ishida M."/>
            <person name="Arakawa T."/>
            <person name="Kato Y."/>
            <person name="Horiuchi J."/>
        </authorList>
    </citation>
    <scope>NUCLEOTIDE SEQUENCE [LARGE SCALE GENOMIC DNA]</scope>
    <source>
        <strain evidence="2 3">KS47-1</strain>
    </source>
</reference>
<dbReference type="PANTHER" id="PTHR40375:SF2">
    <property type="entry name" value="SPORULATION-SPECIFIC PROTEIN 22"/>
    <property type="match status" value="1"/>
</dbReference>
<evidence type="ECO:0000256" key="1">
    <source>
        <dbReference type="ARBA" id="ARBA00023254"/>
    </source>
</evidence>
<proteinExistence type="predicted"/>
<dbReference type="Pfam" id="PF08631">
    <property type="entry name" value="SPO22"/>
    <property type="match status" value="1"/>
</dbReference>
<dbReference type="GO" id="GO:0090173">
    <property type="term" value="P:regulation of synaptonemal complex assembly"/>
    <property type="evidence" value="ECO:0007669"/>
    <property type="project" value="InterPro"/>
</dbReference>